<keyword evidence="1" id="KW-0175">Coiled coil</keyword>
<accession>A0ABR2ZVK3</accession>
<gene>
    <name evidence="2" type="ORF">AAF712_007343</name>
</gene>
<keyword evidence="3" id="KW-1185">Reference proteome</keyword>
<dbReference type="Proteomes" id="UP001437256">
    <property type="component" value="Unassembled WGS sequence"/>
</dbReference>
<sequence>MAYGCAGCGLVVGGDIYQDKPPSSILDPLSKCNDPPSPLNRATLRREFEGLSGAIISLSTTINQLQASIDDLKSRRRELDVLVTAYKSVLNPCRQLPNEVLAEIFVLCTSGRDTNIPKRANAPPENNSYPSTLDTKQPPWVLGQVCARWRNLALSLPKLWSTIDLSWSSKLTRDCHAPFIDRRLVQTLQRAGNSPLSVSLRQKSCRDTTLSILCSRAFQWKEAKICIPADRLRILVPYNGMFSALSTLDLHLEGWDSAGGQGDVPDGVSVFHTASNLRALTLTSDSPMPARCVLQFPLHQLTTLKLMPRDPFDARPAYENLQTILPSLVNIEVCSFASFDFVLNPTKPRLTLSRLNCLEMVSKSSAIDAFLDSVTAPSLRILEMSPRLSPVFVQFLKRSSCLIEDLVLGYVSNDVLVEVLKVKELQAVKYLAIAGPVGNRGPFRVDSVSDDVLRILTLQPTGEILFPQLQRLALGGAKCCSDTALVDLLVSRRNISQFAPGTVSPLQRARIRICVGEFGIAEEAAKSKLRGLIEGGLLVTETPGGQAVVV</sequence>
<proteinExistence type="predicted"/>
<protein>
    <recommendedName>
        <fullName evidence="4">F-box domain-containing protein</fullName>
    </recommendedName>
</protein>
<evidence type="ECO:0000313" key="3">
    <source>
        <dbReference type="Proteomes" id="UP001437256"/>
    </source>
</evidence>
<name>A0ABR2ZVK3_9AGAR</name>
<feature type="coiled-coil region" evidence="1">
    <location>
        <begin position="55"/>
        <end position="82"/>
    </location>
</feature>
<evidence type="ECO:0000313" key="2">
    <source>
        <dbReference type="EMBL" id="KAL0065702.1"/>
    </source>
</evidence>
<dbReference type="Gene3D" id="1.20.1280.50">
    <property type="match status" value="1"/>
</dbReference>
<evidence type="ECO:0008006" key="4">
    <source>
        <dbReference type="Google" id="ProtNLM"/>
    </source>
</evidence>
<evidence type="ECO:0000256" key="1">
    <source>
        <dbReference type="SAM" id="Coils"/>
    </source>
</evidence>
<comment type="caution">
    <text evidence="2">The sequence shown here is derived from an EMBL/GenBank/DDBJ whole genome shotgun (WGS) entry which is preliminary data.</text>
</comment>
<organism evidence="2 3">
    <name type="scientific">Marasmius tenuissimus</name>
    <dbReference type="NCBI Taxonomy" id="585030"/>
    <lineage>
        <taxon>Eukaryota</taxon>
        <taxon>Fungi</taxon>
        <taxon>Dikarya</taxon>
        <taxon>Basidiomycota</taxon>
        <taxon>Agaricomycotina</taxon>
        <taxon>Agaricomycetes</taxon>
        <taxon>Agaricomycetidae</taxon>
        <taxon>Agaricales</taxon>
        <taxon>Marasmiineae</taxon>
        <taxon>Marasmiaceae</taxon>
        <taxon>Marasmius</taxon>
    </lineage>
</organism>
<dbReference type="EMBL" id="JBBXMP010000044">
    <property type="protein sequence ID" value="KAL0065702.1"/>
    <property type="molecule type" value="Genomic_DNA"/>
</dbReference>
<reference evidence="2 3" key="1">
    <citation type="submission" date="2024-05" db="EMBL/GenBank/DDBJ databases">
        <title>A draft genome resource for the thread blight pathogen Marasmius tenuissimus strain MS-2.</title>
        <authorList>
            <person name="Yulfo-Soto G.E."/>
            <person name="Baruah I.K."/>
            <person name="Amoako-Attah I."/>
            <person name="Bukari Y."/>
            <person name="Meinhardt L.W."/>
            <person name="Bailey B.A."/>
            <person name="Cohen S.P."/>
        </authorList>
    </citation>
    <scope>NUCLEOTIDE SEQUENCE [LARGE SCALE GENOMIC DNA]</scope>
    <source>
        <strain evidence="2 3">MS-2</strain>
    </source>
</reference>